<proteinExistence type="predicted"/>
<protein>
    <submittedName>
        <fullName evidence="2">Uncharacterized protein</fullName>
    </submittedName>
</protein>
<evidence type="ECO:0000256" key="1">
    <source>
        <dbReference type="SAM" id="MobiDB-lite"/>
    </source>
</evidence>
<dbReference type="AlphaFoldDB" id="A0A9Q3GL69"/>
<name>A0A9Q3GL69_9BASI</name>
<reference evidence="2" key="1">
    <citation type="submission" date="2021-03" db="EMBL/GenBank/DDBJ databases">
        <title>Draft genome sequence of rust myrtle Austropuccinia psidii MF-1, a brazilian biotype.</title>
        <authorList>
            <person name="Quecine M.C."/>
            <person name="Pachon D.M.R."/>
            <person name="Bonatelli M.L."/>
            <person name="Correr F.H."/>
            <person name="Franceschini L.M."/>
            <person name="Leite T.F."/>
            <person name="Margarido G.R.A."/>
            <person name="Almeida C.A."/>
            <person name="Ferrarezi J.A."/>
            <person name="Labate C.A."/>
        </authorList>
    </citation>
    <scope>NUCLEOTIDE SEQUENCE</scope>
    <source>
        <strain evidence="2">MF-1</strain>
    </source>
</reference>
<evidence type="ECO:0000313" key="3">
    <source>
        <dbReference type="Proteomes" id="UP000765509"/>
    </source>
</evidence>
<organism evidence="2 3">
    <name type="scientific">Austropuccinia psidii MF-1</name>
    <dbReference type="NCBI Taxonomy" id="1389203"/>
    <lineage>
        <taxon>Eukaryota</taxon>
        <taxon>Fungi</taxon>
        <taxon>Dikarya</taxon>
        <taxon>Basidiomycota</taxon>
        <taxon>Pucciniomycotina</taxon>
        <taxon>Pucciniomycetes</taxon>
        <taxon>Pucciniales</taxon>
        <taxon>Sphaerophragmiaceae</taxon>
        <taxon>Austropuccinia</taxon>
    </lineage>
</organism>
<sequence>MDLYLEIQVINPKDKNISSEERHKWRIPELPQVPEGKSRNIPVSVQGMVYGGKKAGMETSSKPLDREKELLSSSEEVNWPRKYRGPSEGLDTHVLQRPSPEDKSFFKKQKHFFRRPEEGQQPCRSS</sequence>
<keyword evidence="3" id="KW-1185">Reference proteome</keyword>
<accession>A0A9Q3GL69</accession>
<gene>
    <name evidence="2" type="ORF">O181_011281</name>
</gene>
<comment type="caution">
    <text evidence="2">The sequence shown here is derived from an EMBL/GenBank/DDBJ whole genome shotgun (WGS) entry which is preliminary data.</text>
</comment>
<feature type="region of interest" description="Disordered" evidence="1">
    <location>
        <begin position="52"/>
        <end position="126"/>
    </location>
</feature>
<evidence type="ECO:0000313" key="2">
    <source>
        <dbReference type="EMBL" id="MBW0471566.1"/>
    </source>
</evidence>
<dbReference type="EMBL" id="AVOT02002803">
    <property type="protein sequence ID" value="MBW0471566.1"/>
    <property type="molecule type" value="Genomic_DNA"/>
</dbReference>
<dbReference type="Proteomes" id="UP000765509">
    <property type="component" value="Unassembled WGS sequence"/>
</dbReference>